<evidence type="ECO:0000313" key="2">
    <source>
        <dbReference type="EMBL" id="WYY26397.1"/>
    </source>
</evidence>
<name>A0ABZ2UCB3_ASHYP</name>
<keyword evidence="3" id="KW-1185">Reference proteome</keyword>
<dbReference type="Gene3D" id="3.30.1180.10">
    <property type="match status" value="1"/>
</dbReference>
<dbReference type="InterPro" id="IPR050270">
    <property type="entry name" value="DegV_domain_contain"/>
</dbReference>
<dbReference type="PANTHER" id="PTHR33434">
    <property type="entry name" value="DEGV DOMAIN-CONTAINING PROTEIN DR_1986-RELATED"/>
    <property type="match status" value="1"/>
</dbReference>
<dbReference type="PANTHER" id="PTHR33434:SF2">
    <property type="entry name" value="FATTY ACID-BINDING PROTEIN TM_1468"/>
    <property type="match status" value="1"/>
</dbReference>
<dbReference type="Pfam" id="PF02645">
    <property type="entry name" value="DegV"/>
    <property type="match status" value="1"/>
</dbReference>
<keyword evidence="1" id="KW-0446">Lipid-binding</keyword>
<accession>A0ABZ2UCB3</accession>
<dbReference type="Gene3D" id="3.40.50.10170">
    <property type="match status" value="1"/>
</dbReference>
<dbReference type="Proteomes" id="UP001484199">
    <property type="component" value="Chromosome"/>
</dbReference>
<dbReference type="SUPFAM" id="SSF82549">
    <property type="entry name" value="DAK1/DegV-like"/>
    <property type="match status" value="1"/>
</dbReference>
<protein>
    <submittedName>
        <fullName evidence="2">DegV family protein</fullName>
    </submittedName>
</protein>
<dbReference type="RefSeq" id="WP_341266801.1">
    <property type="nucleotide sequence ID" value="NZ_CP146843.1"/>
</dbReference>
<evidence type="ECO:0000313" key="3">
    <source>
        <dbReference type="Proteomes" id="UP001484199"/>
    </source>
</evidence>
<sequence>MNKINKTNQKIKVMSTSTSCLDYYSKTNTNIDLIRIKIYIDNKEYIDGKTIKADEFYNMMNANNKLVIKTSQPSVGELIDYFENLVQQGYKKIFITTISKKLSGSYNAICQAKKQLNDKIEIIPYNTDTVCFSEGYFALETQRLLDEGSTLTEVIEHLDFLKKNNTIFFVVKSLTQLIKNGRLTKKKGFIGRLLRINPILQVNENGEIVLIGKKFTIDSSFTYILEKIKKYTMNKKFLIHILTTGNPHLKTKFKTFLEKELNLNNILEIPSSPAIGAHVGNDVLGVGIILLKS</sequence>
<dbReference type="InterPro" id="IPR043168">
    <property type="entry name" value="DegV_C"/>
</dbReference>
<dbReference type="PROSITE" id="PS51482">
    <property type="entry name" value="DEGV"/>
    <property type="match status" value="1"/>
</dbReference>
<evidence type="ECO:0000256" key="1">
    <source>
        <dbReference type="ARBA" id="ARBA00023121"/>
    </source>
</evidence>
<dbReference type="NCBIfam" id="TIGR00762">
    <property type="entry name" value="DegV"/>
    <property type="match status" value="1"/>
</dbReference>
<reference evidence="2" key="1">
    <citation type="submission" date="2024-03" db="EMBL/GenBank/DDBJ databases">
        <title>The Complete Genome of 'Candidatus Phytoplasma fraxini' AshY1 from the Ash Yellows Group.</title>
        <authorList>
            <person name="Boehm J.W."/>
            <person name="Huettel B."/>
            <person name="Schneider B."/>
            <person name="Kube M."/>
        </authorList>
    </citation>
    <scope>NUCLEOTIDE SEQUENCE [LARGE SCALE GENOMIC DNA]</scope>
    <source>
        <strain evidence="2">AshY1</strain>
    </source>
</reference>
<gene>
    <name evidence="2" type="ORF">AshY1_02660</name>
</gene>
<proteinExistence type="predicted"/>
<dbReference type="InterPro" id="IPR003797">
    <property type="entry name" value="DegV"/>
</dbReference>
<organism evidence="2 3">
    <name type="scientific">Ash yellows phytoplasma</name>
    <dbReference type="NCBI Taxonomy" id="35780"/>
    <lineage>
        <taxon>Bacteria</taxon>
        <taxon>Bacillati</taxon>
        <taxon>Mycoplasmatota</taxon>
        <taxon>Mollicutes</taxon>
        <taxon>Acholeplasmatales</taxon>
        <taxon>Acholeplasmataceae</taxon>
        <taxon>Candidatus Phytoplasma</taxon>
        <taxon>16SrVII (Ash yellows group)</taxon>
    </lineage>
</organism>
<dbReference type="EMBL" id="CP146843">
    <property type="protein sequence ID" value="WYY26397.1"/>
    <property type="molecule type" value="Genomic_DNA"/>
</dbReference>